<proteinExistence type="inferred from homology"/>
<accession>A0A081CLV6</accession>
<evidence type="ECO:0000256" key="5">
    <source>
        <dbReference type="ARBA" id="ARBA00023212"/>
    </source>
</evidence>
<keyword evidence="3" id="KW-0963">Cytoplasm</keyword>
<dbReference type="AlphaFoldDB" id="A0A081CLV6"/>
<comment type="similarity">
    <text evidence="2">Belongs to the TUBGCP family.</text>
</comment>
<dbReference type="EMBL" id="DF830087">
    <property type="protein sequence ID" value="GAK67652.1"/>
    <property type="molecule type" value="Genomic_DNA"/>
</dbReference>
<evidence type="ECO:0000256" key="2">
    <source>
        <dbReference type="ARBA" id="ARBA00010337"/>
    </source>
</evidence>
<dbReference type="Pfam" id="PF04130">
    <property type="entry name" value="GCP_C_terminal"/>
    <property type="match status" value="1"/>
</dbReference>
<dbReference type="InterPro" id="IPR042241">
    <property type="entry name" value="GCP_C_sf"/>
</dbReference>
<dbReference type="GO" id="GO:0007020">
    <property type="term" value="P:microtubule nucleation"/>
    <property type="evidence" value="ECO:0007669"/>
    <property type="project" value="InterPro"/>
</dbReference>
<dbReference type="GO" id="GO:0000930">
    <property type="term" value="C:gamma-tubulin complex"/>
    <property type="evidence" value="ECO:0007669"/>
    <property type="project" value="TreeGrafter"/>
</dbReference>
<dbReference type="GeneID" id="26306748"/>
<evidence type="ECO:0000256" key="1">
    <source>
        <dbReference type="ARBA" id="ARBA00004245"/>
    </source>
</evidence>
<dbReference type="RefSeq" id="XP_014654061.1">
    <property type="nucleotide sequence ID" value="XM_014798575.1"/>
</dbReference>
<dbReference type="GO" id="GO:0051321">
    <property type="term" value="P:meiotic cell cycle"/>
    <property type="evidence" value="ECO:0007669"/>
    <property type="project" value="TreeGrafter"/>
</dbReference>
<evidence type="ECO:0000313" key="6">
    <source>
        <dbReference type="EMBL" id="GAK67652.1"/>
    </source>
</evidence>
<dbReference type="GO" id="GO:0051011">
    <property type="term" value="F:microtubule minus-end binding"/>
    <property type="evidence" value="ECO:0007669"/>
    <property type="project" value="TreeGrafter"/>
</dbReference>
<protein>
    <submittedName>
        <fullName evidence="6">Uncharacterized protein</fullName>
    </submittedName>
</protein>
<evidence type="ECO:0000256" key="4">
    <source>
        <dbReference type="ARBA" id="ARBA00022701"/>
    </source>
</evidence>
<dbReference type="Gene3D" id="1.20.120.1900">
    <property type="entry name" value="Gamma-tubulin complex, C-terminal domain"/>
    <property type="match status" value="1"/>
</dbReference>
<comment type="subcellular location">
    <subcellularLocation>
        <location evidence="1">Cytoplasm</location>
        <location evidence="1">Cytoskeleton</location>
    </subcellularLocation>
</comment>
<dbReference type="HOGENOM" id="CLU_267642_0_0_1"/>
<keyword evidence="7" id="KW-1185">Reference proteome</keyword>
<dbReference type="GO" id="GO:0005816">
    <property type="term" value="C:spindle pole body"/>
    <property type="evidence" value="ECO:0007669"/>
    <property type="project" value="UniProtKB-ARBA"/>
</dbReference>
<dbReference type="GO" id="GO:0000922">
    <property type="term" value="C:spindle pole"/>
    <property type="evidence" value="ECO:0007669"/>
    <property type="project" value="InterPro"/>
</dbReference>
<keyword evidence="5" id="KW-0206">Cytoskeleton</keyword>
<organism evidence="6 7">
    <name type="scientific">Pseudozyma antarctica</name>
    <name type="common">Yeast</name>
    <name type="synonym">Candida antarctica</name>
    <dbReference type="NCBI Taxonomy" id="84753"/>
    <lineage>
        <taxon>Eukaryota</taxon>
        <taxon>Fungi</taxon>
        <taxon>Dikarya</taxon>
        <taxon>Basidiomycota</taxon>
        <taxon>Ustilaginomycotina</taxon>
        <taxon>Ustilaginomycetes</taxon>
        <taxon>Ustilaginales</taxon>
        <taxon>Ustilaginaceae</taxon>
        <taxon>Moesziomyces</taxon>
    </lineage>
</organism>
<dbReference type="GO" id="GO:0031122">
    <property type="term" value="P:cytoplasmic microtubule organization"/>
    <property type="evidence" value="ECO:0007669"/>
    <property type="project" value="TreeGrafter"/>
</dbReference>
<keyword evidence="4" id="KW-0493">Microtubule</keyword>
<dbReference type="OrthoDB" id="775571at2759"/>
<dbReference type="Proteomes" id="UP000053758">
    <property type="component" value="Unassembled WGS sequence"/>
</dbReference>
<dbReference type="PANTHER" id="PTHR19302">
    <property type="entry name" value="GAMMA TUBULIN COMPLEX PROTEIN"/>
    <property type="match status" value="1"/>
</dbReference>
<sequence>MSFEPLYTLEVPPLPALELSAARLENQLVSSVFLSLPSAANRFEAADDQQRFESLSIHNAPAGIDPVLNKFISRASEPAPAQSHEVDATASSSAAQREFDGQLDLDSPGPSRYRLRRSASTSSLSSLASSVWDESPRAPADRAFVRYRGSPPQPRLLDLATRETTLSAPSELLEAIHEARHGDENASALPTQHLAPVHPIYDVVRSLTLTATTGTSSEHFQWDADSASFLWAATVEHRRQARQLRRLVKEQAAMRASLEASADDRDETDPAVPPSMMQAWIGSERIMGWSEHASDSVVRPFLEIGALLRRIDDRVLTIHRTAATLCNEAPALAAALDTVIAWLKDELASHTAAITDRIEGHGAASCAVLNAHAELQPCSALLKALGDLLSCGQPRLPPFRPMAWLASTHATLSHLHAHLSASLASGAPALCSAVLTYLLDRASLTWRQQIARWVGYPGFESDRTGELDDRPAAHKAGSDANGTHISYPWSGAVVDWSLDERGEEDIGYTLKPSAVPSFLPFRHARTFLEAGRALRLLKKAAPNDHPLVSQWSIGVDAGAHKTPLSLPTWHWSPSESPRQLEAVEERITQFKREIARWRRHKRAAGSTAPASAAASPFALDAHLPQLHPEGTAEIVHGSIAPQDARDVYSSEDYFARMSQLFSALPGVLEPTAAGKSSLDAEQQQQDNEADEDEVDEQTRLLLYLAEAACPPSQSQSISHVSFDRATQGCLVAPFESWARLINMSLISVFFQDLGLGTYLETCKQFLLLGNALFERQVISSLFDVDQVSVLDEAEAKSARGRAVVAMNRRLTAEGVWPPNDSLLSSALNTAVIETVSSMRQAHQDRLTRSHRHAGTEDAISLAFKDLDERLSFAVVEPRSAASSSGGQKSGKNAPTWSDPSSIDALDWLTLSFHPPPLISPLLTQLAQSRYQRLWNLLLRIKRCKVAMRTAWQCTFKSTSAAFTFDFRTRSLMQQFRWELNHFLDTYGSFVNEIGIEMHWNGFMQRLDRVRVEVSDELASRRTSAARTGDGHGESDEDLDDEALEEEEKAALMTSSLELKDVFSLARYHERVLDRMLSTCFLKSKQRGVLRVVHDLLQTVLDFAQLCVDFHTPASPSVETPTFDDFHRLHVYFRKRIDTLVHALAMLKDRRPSNLHPESHADEAASGRDLAKRRQDVESEKARLAFDELEDLRRLDVDAAGRSTQGIDGDGASSVEVLLCRLNASGFYAELD</sequence>
<gene>
    <name evidence="6" type="ORF">PAN0_020d5881</name>
</gene>
<dbReference type="InterPro" id="IPR041470">
    <property type="entry name" value="GCP_N"/>
</dbReference>
<dbReference type="GO" id="GO:0000278">
    <property type="term" value="P:mitotic cell cycle"/>
    <property type="evidence" value="ECO:0007669"/>
    <property type="project" value="TreeGrafter"/>
</dbReference>
<dbReference type="GO" id="GO:0005874">
    <property type="term" value="C:microtubule"/>
    <property type="evidence" value="ECO:0007669"/>
    <property type="project" value="UniProtKB-KW"/>
</dbReference>
<evidence type="ECO:0000313" key="7">
    <source>
        <dbReference type="Proteomes" id="UP000053758"/>
    </source>
</evidence>
<name>A0A081CLV6_PSEA2</name>
<dbReference type="GO" id="GO:0043015">
    <property type="term" value="F:gamma-tubulin binding"/>
    <property type="evidence" value="ECO:0007669"/>
    <property type="project" value="InterPro"/>
</dbReference>
<dbReference type="InterPro" id="IPR040457">
    <property type="entry name" value="GCP_C"/>
</dbReference>
<evidence type="ECO:0000256" key="3">
    <source>
        <dbReference type="ARBA" id="ARBA00022490"/>
    </source>
</evidence>
<dbReference type="PANTHER" id="PTHR19302:SF70">
    <property type="entry name" value="GAMMA-TUBULIN COMPLEX COMPONENT 6"/>
    <property type="match status" value="1"/>
</dbReference>
<reference evidence="7" key="1">
    <citation type="journal article" date="2014" name="Genome Announc.">
        <title>Draft Genome Sequence of the Yeast Pseudozyma antarctica Type Strain JCM10317, a Producer of the Glycolipid Biosurfactants, Mannosylerythritol Lipids.</title>
        <authorList>
            <person name="Saika A."/>
            <person name="Koike H."/>
            <person name="Hori T."/>
            <person name="Fukuoka T."/>
            <person name="Sato S."/>
            <person name="Habe H."/>
            <person name="Kitamoto D."/>
            <person name="Morita T."/>
        </authorList>
    </citation>
    <scope>NUCLEOTIDE SEQUENCE [LARGE SCALE GENOMIC DNA]</scope>
    <source>
        <strain evidence="7">JCM 10317</strain>
    </source>
</reference>
<dbReference type="Pfam" id="PF17681">
    <property type="entry name" value="GCP_N_terminal"/>
    <property type="match status" value="1"/>
</dbReference>
<dbReference type="InterPro" id="IPR007259">
    <property type="entry name" value="GCP"/>
</dbReference>
<dbReference type="GO" id="GO:0051225">
    <property type="term" value="P:spindle assembly"/>
    <property type="evidence" value="ECO:0007669"/>
    <property type="project" value="TreeGrafter"/>
</dbReference>